<accession>A0A9N9EHI9</accession>
<protein>
    <submittedName>
        <fullName evidence="1">11837_t:CDS:1</fullName>
    </submittedName>
</protein>
<sequence>MEGSVQAHEPGKWLGQNFIKSVDDVIDFKKIIKSISAYPAGQLVLKTTNIKVKEADNTTKLDEEKINYALRSEVSNMREMLSEIRMQEAVGHAYF</sequence>
<evidence type="ECO:0000313" key="2">
    <source>
        <dbReference type="Proteomes" id="UP000789405"/>
    </source>
</evidence>
<dbReference type="AlphaFoldDB" id="A0A9N9EHI9"/>
<proteinExistence type="predicted"/>
<comment type="caution">
    <text evidence="1">The sequence shown here is derived from an EMBL/GenBank/DDBJ whole genome shotgun (WGS) entry which is preliminary data.</text>
</comment>
<gene>
    <name evidence="1" type="ORF">DERYTH_LOCUS11596</name>
</gene>
<evidence type="ECO:0000313" key="1">
    <source>
        <dbReference type="EMBL" id="CAG8677459.1"/>
    </source>
</evidence>
<reference evidence="1" key="1">
    <citation type="submission" date="2021-06" db="EMBL/GenBank/DDBJ databases">
        <authorList>
            <person name="Kallberg Y."/>
            <person name="Tangrot J."/>
            <person name="Rosling A."/>
        </authorList>
    </citation>
    <scope>NUCLEOTIDE SEQUENCE</scope>
    <source>
        <strain evidence="1">MA453B</strain>
    </source>
</reference>
<dbReference type="EMBL" id="CAJVPY010007244">
    <property type="protein sequence ID" value="CAG8677459.1"/>
    <property type="molecule type" value="Genomic_DNA"/>
</dbReference>
<dbReference type="Proteomes" id="UP000789405">
    <property type="component" value="Unassembled WGS sequence"/>
</dbReference>
<keyword evidence="2" id="KW-1185">Reference proteome</keyword>
<organism evidence="1 2">
    <name type="scientific">Dentiscutata erythropus</name>
    <dbReference type="NCBI Taxonomy" id="1348616"/>
    <lineage>
        <taxon>Eukaryota</taxon>
        <taxon>Fungi</taxon>
        <taxon>Fungi incertae sedis</taxon>
        <taxon>Mucoromycota</taxon>
        <taxon>Glomeromycotina</taxon>
        <taxon>Glomeromycetes</taxon>
        <taxon>Diversisporales</taxon>
        <taxon>Gigasporaceae</taxon>
        <taxon>Dentiscutata</taxon>
    </lineage>
</organism>
<name>A0A9N9EHI9_9GLOM</name>